<evidence type="ECO:0008006" key="2">
    <source>
        <dbReference type="Google" id="ProtNLM"/>
    </source>
</evidence>
<dbReference type="EMBL" id="UINC01092521">
    <property type="protein sequence ID" value="SVC46168.1"/>
    <property type="molecule type" value="Genomic_DNA"/>
</dbReference>
<evidence type="ECO:0000313" key="1">
    <source>
        <dbReference type="EMBL" id="SVC46168.1"/>
    </source>
</evidence>
<dbReference type="AlphaFoldDB" id="A0A382MC98"/>
<sequence>MARSKTFARLRADFTLTAVVLSKAQWVIPVFMACLVAAKPSQTLGQAPASTGRFRITEKSADSLRFSILTGTEAVFQADGMLLTDPRLVTVTDDGKTNLVFTASECLYDQDKKTIRSPGELSLSTG</sequence>
<name>A0A382MC98_9ZZZZ</name>
<organism evidence="1">
    <name type="scientific">marine metagenome</name>
    <dbReference type="NCBI Taxonomy" id="408172"/>
    <lineage>
        <taxon>unclassified sequences</taxon>
        <taxon>metagenomes</taxon>
        <taxon>ecological metagenomes</taxon>
    </lineage>
</organism>
<gene>
    <name evidence="1" type="ORF">METZ01_LOCUS299022</name>
</gene>
<accession>A0A382MC98</accession>
<dbReference type="PROSITE" id="PS51257">
    <property type="entry name" value="PROKAR_LIPOPROTEIN"/>
    <property type="match status" value="1"/>
</dbReference>
<proteinExistence type="predicted"/>
<reference evidence="1" key="1">
    <citation type="submission" date="2018-05" db="EMBL/GenBank/DDBJ databases">
        <authorList>
            <person name="Lanie J.A."/>
            <person name="Ng W.-L."/>
            <person name="Kazmierczak K.M."/>
            <person name="Andrzejewski T.M."/>
            <person name="Davidsen T.M."/>
            <person name="Wayne K.J."/>
            <person name="Tettelin H."/>
            <person name="Glass J.I."/>
            <person name="Rusch D."/>
            <person name="Podicherti R."/>
            <person name="Tsui H.-C.T."/>
            <person name="Winkler M.E."/>
        </authorList>
    </citation>
    <scope>NUCLEOTIDE SEQUENCE</scope>
</reference>
<feature type="non-terminal residue" evidence="1">
    <location>
        <position position="126"/>
    </location>
</feature>
<protein>
    <recommendedName>
        <fullName evidence="2">Organic solvent tolerance-like N-terminal domain-containing protein</fullName>
    </recommendedName>
</protein>